<sequence>MCLSAGIHVSKSWKFMWLCAEIYGFNVGFVEIFVEGFVAVQSGLSHRPDKNSPEVEQGRHSHEGSREPDIRRPTFAKNHRLKDFVYKEEVWIWVKEWKKWKMAQNGERSGGAAAREEDNGIVGFISFETGKPKVIFKSYRHDGRFVLKEVRMRTLEFLHACREDGRLTLQLVHPSDETIDEGDEEEVEEDYEDDAQEESEEENGNNDDDG</sequence>
<organism evidence="4">
    <name type="scientific">Salix viminalis</name>
    <name type="common">Common osier</name>
    <name type="synonym">Basket willow</name>
    <dbReference type="NCBI Taxonomy" id="40686"/>
    <lineage>
        <taxon>Eukaryota</taxon>
        <taxon>Viridiplantae</taxon>
        <taxon>Streptophyta</taxon>
        <taxon>Embryophyta</taxon>
        <taxon>Tracheophyta</taxon>
        <taxon>Spermatophyta</taxon>
        <taxon>Magnoliopsida</taxon>
        <taxon>eudicotyledons</taxon>
        <taxon>Gunneridae</taxon>
        <taxon>Pentapetalae</taxon>
        <taxon>rosids</taxon>
        <taxon>fabids</taxon>
        <taxon>Malpighiales</taxon>
        <taxon>Salicaceae</taxon>
        <taxon>Saliceae</taxon>
        <taxon>Salix</taxon>
    </lineage>
</organism>
<reference evidence="4" key="1">
    <citation type="submission" date="2019-03" db="EMBL/GenBank/DDBJ databases">
        <authorList>
            <person name="Mank J."/>
            <person name="Almeida P."/>
        </authorList>
    </citation>
    <scope>NUCLEOTIDE SEQUENCE</scope>
    <source>
        <strain evidence="4">78183</strain>
    </source>
</reference>
<dbReference type="InterPro" id="IPR046431">
    <property type="entry name" value="FAF_dom"/>
</dbReference>
<feature type="domain" description="FAF" evidence="3">
    <location>
        <begin position="130"/>
        <end position="171"/>
    </location>
</feature>
<dbReference type="PANTHER" id="PTHR33155">
    <property type="entry name" value="FANTASTIC FOUR-LIKE PROTEIN (DUF3049)"/>
    <property type="match status" value="1"/>
</dbReference>
<dbReference type="PANTHER" id="PTHR33155:SF9">
    <property type="entry name" value="FANTASTIC FOUR-LIKE PROTEIN (DUF3049)"/>
    <property type="match status" value="1"/>
</dbReference>
<dbReference type="Pfam" id="PF11250">
    <property type="entry name" value="FAF"/>
    <property type="match status" value="1"/>
</dbReference>
<evidence type="ECO:0000313" key="4">
    <source>
        <dbReference type="EMBL" id="VFU38318.1"/>
    </source>
</evidence>
<feature type="compositionally biased region" description="Acidic residues" evidence="2">
    <location>
        <begin position="177"/>
        <end position="210"/>
    </location>
</feature>
<evidence type="ECO:0000259" key="3">
    <source>
        <dbReference type="Pfam" id="PF11250"/>
    </source>
</evidence>
<gene>
    <name evidence="4" type="ORF">SVIM_LOCUS208075</name>
</gene>
<feature type="compositionally biased region" description="Basic and acidic residues" evidence="2">
    <location>
        <begin position="46"/>
        <end position="72"/>
    </location>
</feature>
<evidence type="ECO:0000256" key="2">
    <source>
        <dbReference type="SAM" id="MobiDB-lite"/>
    </source>
</evidence>
<feature type="region of interest" description="Disordered" evidence="2">
    <location>
        <begin position="45"/>
        <end position="72"/>
    </location>
</feature>
<name>A0A6N2LC15_SALVM</name>
<accession>A0A6N2LC15</accession>
<comment type="similarity">
    <text evidence="1">Belongs to the fantastic four family.</text>
</comment>
<dbReference type="EMBL" id="CAADRP010001391">
    <property type="protein sequence ID" value="VFU38318.1"/>
    <property type="molecule type" value="Genomic_DNA"/>
</dbReference>
<evidence type="ECO:0000256" key="1">
    <source>
        <dbReference type="ARBA" id="ARBA00008690"/>
    </source>
</evidence>
<feature type="region of interest" description="Disordered" evidence="2">
    <location>
        <begin position="172"/>
        <end position="210"/>
    </location>
</feature>
<protein>
    <recommendedName>
        <fullName evidence="3">FAF domain-containing protein</fullName>
    </recommendedName>
</protein>
<proteinExistence type="inferred from homology"/>
<dbReference type="InterPro" id="IPR021410">
    <property type="entry name" value="FAF"/>
</dbReference>
<dbReference type="AlphaFoldDB" id="A0A6N2LC15"/>